<dbReference type="SUPFAM" id="SSF51556">
    <property type="entry name" value="Metallo-dependent hydrolases"/>
    <property type="match status" value="1"/>
</dbReference>
<dbReference type="CDD" id="cd01292">
    <property type="entry name" value="metallo-dependent_hydrolases"/>
    <property type="match status" value="1"/>
</dbReference>
<evidence type="ECO:0000256" key="1">
    <source>
        <dbReference type="ARBA" id="ARBA00038310"/>
    </source>
</evidence>
<dbReference type="EMBL" id="JACCBX010000001">
    <property type="protein sequence ID" value="NYE03317.1"/>
    <property type="molecule type" value="Genomic_DNA"/>
</dbReference>
<dbReference type="Gene3D" id="3.20.20.140">
    <property type="entry name" value="Metal-dependent hydrolases"/>
    <property type="match status" value="1"/>
</dbReference>
<accession>A0A852T670</accession>
<dbReference type="InterPro" id="IPR032466">
    <property type="entry name" value="Metal_Hydrolase"/>
</dbReference>
<evidence type="ECO:0000313" key="3">
    <source>
        <dbReference type="EMBL" id="NYE03317.1"/>
    </source>
</evidence>
<gene>
    <name evidence="3" type="ORF">F4694_000036</name>
</gene>
<sequence>MHTSERCLWKCHMKIDAHQHFWKLDTKLYDWPTPGLKPIYRDFLPGDLDMHLKRHNIKQTIVVQAAESIEETEFLLDLADQYEFMGGVVGWIDLSSAEFPNHFKRLLKWPKFVGIRPMLQSMANDHWILKPEVKRNIRLLVENDFPLDLLIYPKHLRHIVELLKEFPSLRAVIDHCAKPNIKEQQWESWADWIEEVSKYETLMCKLSGLVTEADHQSWEIHEFKPYIHHIIQCFGHERIMFGSDWPVCLLAADYDDIVQILHENLPKELTVEEIELLYGGNAKRFYRLP</sequence>
<reference evidence="4" key="1">
    <citation type="submission" date="2020-07" db="EMBL/GenBank/DDBJ databases">
        <authorList>
            <person name="Partida-Martinez L."/>
            <person name="Huntemann M."/>
            <person name="Clum A."/>
            <person name="Wang J."/>
            <person name="Palaniappan K."/>
            <person name="Ritter S."/>
            <person name="Chen I.-M."/>
            <person name="Stamatis D."/>
            <person name="Reddy T."/>
            <person name="O'Malley R."/>
            <person name="Daum C."/>
            <person name="Shapiro N."/>
            <person name="Ivanova N."/>
            <person name="Kyrpides N."/>
            <person name="Woyke T."/>
        </authorList>
    </citation>
    <scope>NUCLEOTIDE SEQUENCE [LARGE SCALE GENOMIC DNA]</scope>
    <source>
        <strain evidence="4">AT2.8</strain>
    </source>
</reference>
<dbReference type="EC" id="3.1.1.-" evidence="3"/>
<evidence type="ECO:0000259" key="2">
    <source>
        <dbReference type="Pfam" id="PF04909"/>
    </source>
</evidence>
<reference evidence="4" key="2">
    <citation type="submission" date="2020-08" db="EMBL/GenBank/DDBJ databases">
        <title>The Agave Microbiome: Exploring the role of microbial communities in plant adaptations to desert environments.</title>
        <authorList>
            <person name="Partida-Martinez L.P."/>
        </authorList>
    </citation>
    <scope>NUCLEOTIDE SEQUENCE [LARGE SCALE GENOMIC DNA]</scope>
    <source>
        <strain evidence="4">AT2.8</strain>
    </source>
</reference>
<dbReference type="AlphaFoldDB" id="A0A852T670"/>
<dbReference type="InterPro" id="IPR052350">
    <property type="entry name" value="Metallo-dep_Lactonases"/>
</dbReference>
<proteinExistence type="inferred from homology"/>
<feature type="domain" description="Amidohydrolase-related" evidence="2">
    <location>
        <begin position="15"/>
        <end position="288"/>
    </location>
</feature>
<dbReference type="PANTHER" id="PTHR43569:SF2">
    <property type="entry name" value="AMIDOHYDROLASE-RELATED DOMAIN-CONTAINING PROTEIN"/>
    <property type="match status" value="1"/>
</dbReference>
<keyword evidence="3" id="KW-0378">Hydrolase</keyword>
<comment type="caution">
    <text evidence="3">The sequence shown here is derived from an EMBL/GenBank/DDBJ whole genome shotgun (WGS) entry which is preliminary data.</text>
</comment>
<evidence type="ECO:0000313" key="4">
    <source>
        <dbReference type="Proteomes" id="UP000548423"/>
    </source>
</evidence>
<organism evidence="3 4">
    <name type="scientific">Neobacillus niacini</name>
    <dbReference type="NCBI Taxonomy" id="86668"/>
    <lineage>
        <taxon>Bacteria</taxon>
        <taxon>Bacillati</taxon>
        <taxon>Bacillota</taxon>
        <taxon>Bacilli</taxon>
        <taxon>Bacillales</taxon>
        <taxon>Bacillaceae</taxon>
        <taxon>Neobacillus</taxon>
    </lineage>
</organism>
<name>A0A852T670_9BACI</name>
<dbReference type="Pfam" id="PF04909">
    <property type="entry name" value="Amidohydro_2"/>
    <property type="match status" value="1"/>
</dbReference>
<dbReference type="InterPro" id="IPR006680">
    <property type="entry name" value="Amidohydro-rel"/>
</dbReference>
<dbReference type="GO" id="GO:0016787">
    <property type="term" value="F:hydrolase activity"/>
    <property type="evidence" value="ECO:0007669"/>
    <property type="project" value="UniProtKB-KW"/>
</dbReference>
<protein>
    <submittedName>
        <fullName evidence="3">L-fuconolactonase</fullName>
        <ecNumber evidence="3">3.1.1.-</ecNumber>
    </submittedName>
</protein>
<dbReference type="PANTHER" id="PTHR43569">
    <property type="entry name" value="AMIDOHYDROLASE"/>
    <property type="match status" value="1"/>
</dbReference>
<comment type="similarity">
    <text evidence="1">Belongs to the metallo-dependent hydrolases superfamily.</text>
</comment>
<dbReference type="Proteomes" id="UP000548423">
    <property type="component" value="Unassembled WGS sequence"/>
</dbReference>